<dbReference type="InterPro" id="IPR001173">
    <property type="entry name" value="Glyco_trans_2-like"/>
</dbReference>
<dbReference type="PANTHER" id="PTHR43179">
    <property type="entry name" value="RHAMNOSYLTRANSFERASE WBBL"/>
    <property type="match status" value="1"/>
</dbReference>
<dbReference type="AlphaFoldDB" id="A0A1F7KF06"/>
<name>A0A1F7KF06_9BACT</name>
<accession>A0A1F7KF06</accession>
<sequence length="293" mass="33369">MQLSVLVISYNTKKITLQALRSIVTSLKNSDLTYEILVLDNHSQDGSVQAIKKLKIKTLRLFESLENLGFGKGNNYLAKKAHGQHLLLLNSDIEVIDKAIDKLFSFYIKQRRFAFVGGKLLNTDLSPQASCGPLYSPLVVLAALFCRGDYWGLTRYSPSAVRPVGWVSGACILTAKADYEKVNGFDENIFMYMEEIDLFKRAQKIGLKVGYFPNAKFIHHGFASSKGKSRPVINVFKGIVYYYRQHYGWFSRLFIWLLLKTKALLGYTLGVVTNNHYLKQTYYEAYKITGREI</sequence>
<proteinExistence type="predicted"/>
<dbReference type="SUPFAM" id="SSF53448">
    <property type="entry name" value="Nucleotide-diphospho-sugar transferases"/>
    <property type="match status" value="1"/>
</dbReference>
<gene>
    <name evidence="2" type="ORF">A2209_01715</name>
</gene>
<dbReference type="EMBL" id="MGBG01000007">
    <property type="protein sequence ID" value="OGK66450.1"/>
    <property type="molecule type" value="Genomic_DNA"/>
</dbReference>
<evidence type="ECO:0000259" key="1">
    <source>
        <dbReference type="Pfam" id="PF00535"/>
    </source>
</evidence>
<dbReference type="Proteomes" id="UP000178450">
    <property type="component" value="Unassembled WGS sequence"/>
</dbReference>
<evidence type="ECO:0000313" key="2">
    <source>
        <dbReference type="EMBL" id="OGK66450.1"/>
    </source>
</evidence>
<dbReference type="Gene3D" id="3.90.550.10">
    <property type="entry name" value="Spore Coat Polysaccharide Biosynthesis Protein SpsA, Chain A"/>
    <property type="match status" value="1"/>
</dbReference>
<comment type="caution">
    <text evidence="2">The sequence shown here is derived from an EMBL/GenBank/DDBJ whole genome shotgun (WGS) entry which is preliminary data.</text>
</comment>
<protein>
    <recommendedName>
        <fullName evidence="1">Glycosyltransferase 2-like domain-containing protein</fullName>
    </recommendedName>
</protein>
<evidence type="ECO:0000313" key="3">
    <source>
        <dbReference type="Proteomes" id="UP000178450"/>
    </source>
</evidence>
<feature type="domain" description="Glycosyltransferase 2-like" evidence="1">
    <location>
        <begin position="4"/>
        <end position="111"/>
    </location>
</feature>
<dbReference type="PANTHER" id="PTHR43179:SF7">
    <property type="entry name" value="RHAMNOSYLTRANSFERASE WBBL"/>
    <property type="match status" value="1"/>
</dbReference>
<organism evidence="2 3">
    <name type="scientific">Candidatus Roizmanbacteria bacterium RIFOXYA1_FULL_41_12</name>
    <dbReference type="NCBI Taxonomy" id="1802082"/>
    <lineage>
        <taxon>Bacteria</taxon>
        <taxon>Candidatus Roizmaniibacteriota</taxon>
    </lineage>
</organism>
<reference evidence="2 3" key="1">
    <citation type="journal article" date="2016" name="Nat. Commun.">
        <title>Thousands of microbial genomes shed light on interconnected biogeochemical processes in an aquifer system.</title>
        <authorList>
            <person name="Anantharaman K."/>
            <person name="Brown C.T."/>
            <person name="Hug L.A."/>
            <person name="Sharon I."/>
            <person name="Castelle C.J."/>
            <person name="Probst A.J."/>
            <person name="Thomas B.C."/>
            <person name="Singh A."/>
            <person name="Wilkins M.J."/>
            <person name="Karaoz U."/>
            <person name="Brodie E.L."/>
            <person name="Williams K.H."/>
            <person name="Hubbard S.S."/>
            <person name="Banfield J.F."/>
        </authorList>
    </citation>
    <scope>NUCLEOTIDE SEQUENCE [LARGE SCALE GENOMIC DNA]</scope>
</reference>
<dbReference type="CDD" id="cd04186">
    <property type="entry name" value="GT_2_like_c"/>
    <property type="match status" value="1"/>
</dbReference>
<dbReference type="InterPro" id="IPR029044">
    <property type="entry name" value="Nucleotide-diphossugar_trans"/>
</dbReference>
<dbReference type="Pfam" id="PF00535">
    <property type="entry name" value="Glycos_transf_2"/>
    <property type="match status" value="1"/>
</dbReference>